<proteinExistence type="inferred from homology"/>
<dbReference type="Gene3D" id="3.50.50.60">
    <property type="entry name" value="FAD/NAD(P)-binding domain"/>
    <property type="match status" value="1"/>
</dbReference>
<evidence type="ECO:0000256" key="1">
    <source>
        <dbReference type="ARBA" id="ARBA00009183"/>
    </source>
</evidence>
<name>H1VHI9_COLHI</name>
<evidence type="ECO:0000313" key="7">
    <source>
        <dbReference type="Proteomes" id="UP000007174"/>
    </source>
</evidence>
<dbReference type="STRING" id="759273.H1VHI9"/>
<dbReference type="InterPro" id="IPR020946">
    <property type="entry name" value="Flavin_mOase-like"/>
</dbReference>
<keyword evidence="6" id="KW-0503">Monooxygenase</keyword>
<dbReference type="HOGENOM" id="CLU_141222_0_0_1"/>
<evidence type="ECO:0000256" key="5">
    <source>
        <dbReference type="ARBA" id="ARBA00023002"/>
    </source>
</evidence>
<evidence type="ECO:0000313" key="6">
    <source>
        <dbReference type="EMBL" id="CCF39692.1"/>
    </source>
</evidence>
<dbReference type="AlphaFoldDB" id="H1VHI9"/>
<sequence>MASSIKPPSVAVIGAGATGISMLKTLREDGFDARLFERRGRVGGLWSYTDDKTMTTALPTTRAVISKYTCGFTDFPMPDKYGPHLTQRDFEEYMESYAEQFDLYKHMTFNTTVKQVTRNADGSKWRVEMIKSGIPEYQEFDKVVLCHGYQTKPKMPSYERQEEYEGLLLHSQQFRK</sequence>
<evidence type="ECO:0000256" key="2">
    <source>
        <dbReference type="ARBA" id="ARBA00022630"/>
    </source>
</evidence>
<reference evidence="7" key="1">
    <citation type="journal article" date="2012" name="Nat. Genet.">
        <title>Lifestyle transitions in plant pathogenic Colletotrichum fungi deciphered by genome and transcriptome analyses.</title>
        <authorList>
            <person name="O'Connell R.J."/>
            <person name="Thon M.R."/>
            <person name="Hacquard S."/>
            <person name="Amyotte S.G."/>
            <person name="Kleemann J."/>
            <person name="Torres M.F."/>
            <person name="Damm U."/>
            <person name="Buiate E.A."/>
            <person name="Epstein L."/>
            <person name="Alkan N."/>
            <person name="Altmueller J."/>
            <person name="Alvarado-Balderrama L."/>
            <person name="Bauser C.A."/>
            <person name="Becker C."/>
            <person name="Birren B.W."/>
            <person name="Chen Z."/>
            <person name="Choi J."/>
            <person name="Crouch J.A."/>
            <person name="Duvick J.P."/>
            <person name="Farman M.A."/>
            <person name="Gan P."/>
            <person name="Heiman D."/>
            <person name="Henrissat B."/>
            <person name="Howard R.J."/>
            <person name="Kabbage M."/>
            <person name="Koch C."/>
            <person name="Kracher B."/>
            <person name="Kubo Y."/>
            <person name="Law A.D."/>
            <person name="Lebrun M.-H."/>
            <person name="Lee Y.-H."/>
            <person name="Miyara I."/>
            <person name="Moore N."/>
            <person name="Neumann U."/>
            <person name="Nordstroem K."/>
            <person name="Panaccione D.G."/>
            <person name="Panstruga R."/>
            <person name="Place M."/>
            <person name="Proctor R.H."/>
            <person name="Prusky D."/>
            <person name="Rech G."/>
            <person name="Reinhardt R."/>
            <person name="Rollins J.A."/>
            <person name="Rounsley S."/>
            <person name="Schardl C.L."/>
            <person name="Schwartz D.C."/>
            <person name="Shenoy N."/>
            <person name="Shirasu K."/>
            <person name="Sikhakolli U.R."/>
            <person name="Stueber K."/>
            <person name="Sukno S.A."/>
            <person name="Sweigard J.A."/>
            <person name="Takano Y."/>
            <person name="Takahara H."/>
            <person name="Trail F."/>
            <person name="van der Does H.C."/>
            <person name="Voll L.M."/>
            <person name="Will I."/>
            <person name="Young S."/>
            <person name="Zeng Q."/>
            <person name="Zhang J."/>
            <person name="Zhou S."/>
            <person name="Dickman M.B."/>
            <person name="Schulze-Lefert P."/>
            <person name="Ver Loren van Themaat E."/>
            <person name="Ma L.-J."/>
            <person name="Vaillancourt L.J."/>
        </authorList>
    </citation>
    <scope>NUCLEOTIDE SEQUENCE [LARGE SCALE GENOMIC DNA]</scope>
    <source>
        <strain evidence="7">IMI 349063</strain>
    </source>
</reference>
<keyword evidence="3" id="KW-0274">FAD</keyword>
<accession>H1VHI9</accession>
<dbReference type="EMBL" id="CACQ02003636">
    <property type="protein sequence ID" value="CCF39692.1"/>
    <property type="molecule type" value="Genomic_DNA"/>
</dbReference>
<dbReference type="GO" id="GO:0050660">
    <property type="term" value="F:flavin adenine dinucleotide binding"/>
    <property type="evidence" value="ECO:0007669"/>
    <property type="project" value="InterPro"/>
</dbReference>
<gene>
    <name evidence="6" type="ORF">CH063_10459</name>
</gene>
<dbReference type="VEuPathDB" id="FungiDB:CH63R_06718"/>
<evidence type="ECO:0000256" key="3">
    <source>
        <dbReference type="ARBA" id="ARBA00022827"/>
    </source>
</evidence>
<keyword evidence="2" id="KW-0285">Flavoprotein</keyword>
<keyword evidence="4" id="KW-0521">NADP</keyword>
<dbReference type="InterPro" id="IPR000960">
    <property type="entry name" value="Flavin_mOase"/>
</dbReference>
<evidence type="ECO:0000256" key="4">
    <source>
        <dbReference type="ARBA" id="ARBA00022857"/>
    </source>
</evidence>
<dbReference type="SUPFAM" id="SSF51905">
    <property type="entry name" value="FAD/NAD(P)-binding domain"/>
    <property type="match status" value="1"/>
</dbReference>
<protein>
    <submittedName>
        <fullName evidence="6">Dimethylaniline monooxygenase 2</fullName>
    </submittedName>
</protein>
<dbReference type="Pfam" id="PF00743">
    <property type="entry name" value="FMO-like"/>
    <property type="match status" value="1"/>
</dbReference>
<dbReference type="GO" id="GO:0004499">
    <property type="term" value="F:N,N-dimethylaniline monooxygenase activity"/>
    <property type="evidence" value="ECO:0007669"/>
    <property type="project" value="InterPro"/>
</dbReference>
<keyword evidence="5" id="KW-0560">Oxidoreductase</keyword>
<dbReference type="InterPro" id="IPR036188">
    <property type="entry name" value="FAD/NAD-bd_sf"/>
</dbReference>
<dbReference type="PRINTS" id="PR00370">
    <property type="entry name" value="FMOXYGENASE"/>
</dbReference>
<comment type="similarity">
    <text evidence="1">Belongs to the FMO family.</text>
</comment>
<dbReference type="InterPro" id="IPR050346">
    <property type="entry name" value="FMO-like"/>
</dbReference>
<organism evidence="6 7">
    <name type="scientific">Colletotrichum higginsianum (strain IMI 349063)</name>
    <name type="common">Crucifer anthracnose fungus</name>
    <dbReference type="NCBI Taxonomy" id="759273"/>
    <lineage>
        <taxon>Eukaryota</taxon>
        <taxon>Fungi</taxon>
        <taxon>Dikarya</taxon>
        <taxon>Ascomycota</taxon>
        <taxon>Pezizomycotina</taxon>
        <taxon>Sordariomycetes</taxon>
        <taxon>Hypocreomycetidae</taxon>
        <taxon>Glomerellales</taxon>
        <taxon>Glomerellaceae</taxon>
        <taxon>Colletotrichum</taxon>
        <taxon>Colletotrichum destructivum species complex</taxon>
    </lineage>
</organism>
<dbReference type="GO" id="GO:0050661">
    <property type="term" value="F:NADP binding"/>
    <property type="evidence" value="ECO:0007669"/>
    <property type="project" value="InterPro"/>
</dbReference>
<dbReference type="PANTHER" id="PTHR23023">
    <property type="entry name" value="DIMETHYLANILINE MONOOXYGENASE"/>
    <property type="match status" value="1"/>
</dbReference>
<dbReference type="eggNOG" id="KOG1399">
    <property type="taxonomic scope" value="Eukaryota"/>
</dbReference>
<dbReference type="Proteomes" id="UP000007174">
    <property type="component" value="Unassembled WGS sequence"/>
</dbReference>